<comment type="caution">
    <text evidence="2">The sequence shown here is derived from an EMBL/GenBank/DDBJ whole genome shotgun (WGS) entry which is preliminary data.</text>
</comment>
<name>L7LEC9_9ACTN</name>
<dbReference type="Proteomes" id="UP000053405">
    <property type="component" value="Unassembled WGS sequence"/>
</dbReference>
<proteinExistence type="predicted"/>
<evidence type="ECO:0000313" key="2">
    <source>
        <dbReference type="EMBL" id="GAC58413.1"/>
    </source>
</evidence>
<keyword evidence="3" id="KW-1185">Reference proteome</keyword>
<feature type="region of interest" description="Disordered" evidence="1">
    <location>
        <begin position="1"/>
        <end position="41"/>
    </location>
</feature>
<reference evidence="2 3" key="1">
    <citation type="submission" date="2012-12" db="EMBL/GenBank/DDBJ databases">
        <title>Whole genome shotgun sequence of Gordonia hirsuta NBRC 16056.</title>
        <authorList>
            <person name="Isaki-Nakamura S."/>
            <person name="Hosoyama A."/>
            <person name="Tsuchikane K."/>
            <person name="Katsumata H."/>
            <person name="Baba S."/>
            <person name="Yamazaki S."/>
            <person name="Fujita N."/>
        </authorList>
    </citation>
    <scope>NUCLEOTIDE SEQUENCE [LARGE SCALE GENOMIC DNA]</scope>
    <source>
        <strain evidence="2 3">NBRC 16056</strain>
    </source>
</reference>
<dbReference type="AlphaFoldDB" id="L7LEC9"/>
<feature type="non-terminal residue" evidence="2">
    <location>
        <position position="1"/>
    </location>
</feature>
<sequence>GTPGWTRPAAAPGMGMPLAPLGPMAGAGMARSGPSGREGTFEAVPFAVGDTVVPGSPPGATVAVLGQMQAAEVTVDVDFALGEPAAAV</sequence>
<dbReference type="RefSeq" id="WP_005942487.1">
    <property type="nucleotide sequence ID" value="NZ_ATVK01000020.1"/>
</dbReference>
<protein>
    <submittedName>
        <fullName evidence="2">Uncharacterized protein</fullName>
    </submittedName>
</protein>
<accession>L7LEC9</accession>
<feature type="compositionally biased region" description="Low complexity" evidence="1">
    <location>
        <begin position="8"/>
        <end position="30"/>
    </location>
</feature>
<gene>
    <name evidence="2" type="ORF">GOHSU_39_00010</name>
</gene>
<dbReference type="EMBL" id="BANT01000039">
    <property type="protein sequence ID" value="GAC58413.1"/>
    <property type="molecule type" value="Genomic_DNA"/>
</dbReference>
<evidence type="ECO:0000256" key="1">
    <source>
        <dbReference type="SAM" id="MobiDB-lite"/>
    </source>
</evidence>
<organism evidence="2 3">
    <name type="scientific">Gordonia hirsuta DSM 44140 = NBRC 16056</name>
    <dbReference type="NCBI Taxonomy" id="1121927"/>
    <lineage>
        <taxon>Bacteria</taxon>
        <taxon>Bacillati</taxon>
        <taxon>Actinomycetota</taxon>
        <taxon>Actinomycetes</taxon>
        <taxon>Mycobacteriales</taxon>
        <taxon>Gordoniaceae</taxon>
        <taxon>Gordonia</taxon>
    </lineage>
</organism>
<evidence type="ECO:0000313" key="3">
    <source>
        <dbReference type="Proteomes" id="UP000053405"/>
    </source>
</evidence>